<dbReference type="OrthoDB" id="9793589at2"/>
<feature type="transmembrane region" description="Helical" evidence="7">
    <location>
        <begin position="206"/>
        <end position="226"/>
    </location>
</feature>
<keyword evidence="4 7" id="KW-1133">Transmembrane helix</keyword>
<evidence type="ECO:0000256" key="3">
    <source>
        <dbReference type="ARBA" id="ARBA00022692"/>
    </source>
</evidence>
<dbReference type="Pfam" id="PF00999">
    <property type="entry name" value="Na_H_Exchanger"/>
    <property type="match status" value="1"/>
</dbReference>
<keyword evidence="6 7" id="KW-0472">Membrane</keyword>
<feature type="transmembrane region" description="Helical" evidence="7">
    <location>
        <begin position="12"/>
        <end position="32"/>
    </location>
</feature>
<comment type="caution">
    <text evidence="9">The sequence shown here is derived from an EMBL/GenBank/DDBJ whole genome shotgun (WGS) entry which is preliminary data.</text>
</comment>
<dbReference type="GO" id="GO:1902600">
    <property type="term" value="P:proton transmembrane transport"/>
    <property type="evidence" value="ECO:0007669"/>
    <property type="project" value="InterPro"/>
</dbReference>
<evidence type="ECO:0000256" key="4">
    <source>
        <dbReference type="ARBA" id="ARBA00022989"/>
    </source>
</evidence>
<evidence type="ECO:0000256" key="2">
    <source>
        <dbReference type="ARBA" id="ARBA00022448"/>
    </source>
</evidence>
<feature type="transmembrane region" description="Helical" evidence="7">
    <location>
        <begin position="144"/>
        <end position="165"/>
    </location>
</feature>
<feature type="transmembrane region" description="Helical" evidence="7">
    <location>
        <begin position="177"/>
        <end position="200"/>
    </location>
</feature>
<dbReference type="PANTHER" id="PTHR32468">
    <property type="entry name" value="CATION/H + ANTIPORTER"/>
    <property type="match status" value="1"/>
</dbReference>
<feature type="transmembrane region" description="Helical" evidence="7">
    <location>
        <begin position="301"/>
        <end position="319"/>
    </location>
</feature>
<dbReference type="PANTHER" id="PTHR32468:SF0">
    <property type="entry name" value="K(+)_H(+) ANTIPORTER 1"/>
    <property type="match status" value="1"/>
</dbReference>
<feature type="transmembrane region" description="Helical" evidence="7">
    <location>
        <begin position="73"/>
        <end position="93"/>
    </location>
</feature>
<reference evidence="9 10" key="1">
    <citation type="submission" date="2019-06" db="EMBL/GenBank/DDBJ databases">
        <title>Sequencing the genomes of 1000 actinobacteria strains.</title>
        <authorList>
            <person name="Klenk H.-P."/>
        </authorList>
    </citation>
    <scope>NUCLEOTIDE SEQUENCE [LARGE SCALE GENOMIC DNA]</scope>
    <source>
        <strain evidence="9 10">DSM 46699</strain>
    </source>
</reference>
<keyword evidence="10" id="KW-1185">Reference proteome</keyword>
<dbReference type="EMBL" id="VIWX01000001">
    <property type="protein sequence ID" value="TWG07662.1"/>
    <property type="molecule type" value="Genomic_DNA"/>
</dbReference>
<dbReference type="AlphaFoldDB" id="A0A561V7S5"/>
<dbReference type="RefSeq" id="WP_145735865.1">
    <property type="nucleotide sequence ID" value="NZ_VIWX01000001.1"/>
</dbReference>
<dbReference type="InterPro" id="IPR050794">
    <property type="entry name" value="CPA2_transporter"/>
</dbReference>
<evidence type="ECO:0000259" key="8">
    <source>
        <dbReference type="Pfam" id="PF00999"/>
    </source>
</evidence>
<feature type="transmembrane region" description="Helical" evidence="7">
    <location>
        <begin position="105"/>
        <end position="128"/>
    </location>
</feature>
<evidence type="ECO:0000256" key="7">
    <source>
        <dbReference type="SAM" id="Phobius"/>
    </source>
</evidence>
<evidence type="ECO:0000256" key="5">
    <source>
        <dbReference type="ARBA" id="ARBA00023065"/>
    </source>
</evidence>
<keyword evidence="2" id="KW-0813">Transport</keyword>
<dbReference type="GO" id="GO:0015297">
    <property type="term" value="F:antiporter activity"/>
    <property type="evidence" value="ECO:0007669"/>
    <property type="project" value="InterPro"/>
</dbReference>
<evidence type="ECO:0000256" key="1">
    <source>
        <dbReference type="ARBA" id="ARBA00004141"/>
    </source>
</evidence>
<evidence type="ECO:0000313" key="9">
    <source>
        <dbReference type="EMBL" id="TWG07662.1"/>
    </source>
</evidence>
<dbReference type="GO" id="GO:0016020">
    <property type="term" value="C:membrane"/>
    <property type="evidence" value="ECO:0007669"/>
    <property type="project" value="UniProtKB-SubCell"/>
</dbReference>
<gene>
    <name evidence="9" type="ORF">FHU35_11279</name>
</gene>
<feature type="transmembrane region" description="Helical" evidence="7">
    <location>
        <begin position="238"/>
        <end position="256"/>
    </location>
</feature>
<protein>
    <submittedName>
        <fullName evidence="9">Transporter (CPA2 family)</fullName>
    </submittedName>
</protein>
<dbReference type="InterPro" id="IPR038770">
    <property type="entry name" value="Na+/solute_symporter_sf"/>
</dbReference>
<name>A0A561V7S5_9PSEU</name>
<accession>A0A561V7S5</accession>
<feature type="transmembrane region" description="Helical" evidence="7">
    <location>
        <begin position="387"/>
        <end position="409"/>
    </location>
</feature>
<dbReference type="Proteomes" id="UP000316184">
    <property type="component" value="Unassembled WGS sequence"/>
</dbReference>
<feature type="transmembrane region" description="Helical" evidence="7">
    <location>
        <begin position="325"/>
        <end position="344"/>
    </location>
</feature>
<feature type="transmembrane region" description="Helical" evidence="7">
    <location>
        <begin position="39"/>
        <end position="61"/>
    </location>
</feature>
<keyword evidence="5" id="KW-0406">Ion transport</keyword>
<dbReference type="Gene3D" id="1.20.1530.20">
    <property type="match status" value="1"/>
</dbReference>
<dbReference type="InterPro" id="IPR006153">
    <property type="entry name" value="Cation/H_exchanger_TM"/>
</dbReference>
<organism evidence="9 10">
    <name type="scientific">Saccharopolyspora dendranthemae</name>
    <dbReference type="NCBI Taxonomy" id="1181886"/>
    <lineage>
        <taxon>Bacteria</taxon>
        <taxon>Bacillati</taxon>
        <taxon>Actinomycetota</taxon>
        <taxon>Actinomycetes</taxon>
        <taxon>Pseudonocardiales</taxon>
        <taxon>Pseudonocardiaceae</taxon>
        <taxon>Saccharopolyspora</taxon>
    </lineage>
</organism>
<keyword evidence="3 7" id="KW-0812">Transmembrane</keyword>
<evidence type="ECO:0000256" key="6">
    <source>
        <dbReference type="ARBA" id="ARBA00023136"/>
    </source>
</evidence>
<proteinExistence type="predicted"/>
<comment type="subcellular location">
    <subcellularLocation>
        <location evidence="1">Membrane</location>
        <topology evidence="1">Multi-pass membrane protein</topology>
    </subcellularLocation>
</comment>
<feature type="domain" description="Cation/H+ exchanger transmembrane" evidence="8">
    <location>
        <begin position="25"/>
        <end position="406"/>
    </location>
</feature>
<evidence type="ECO:0000313" key="10">
    <source>
        <dbReference type="Proteomes" id="UP000316184"/>
    </source>
</evidence>
<sequence>MLAPAALPPETLLLAAISLVLLTGIIVIPLTMKLGQPPVVGEIVAGIALGPSVLGLLPGNIVETLFPQEVRPYLHSVSQIGLMLFMFLTGWELNIGLLRRRARTIAFTSVSSMLVPFGLGIGAAILLYPQHSTVEGQPVDRTAFMLYIGTALSVTALPVLARILSDRGMHTSPLGSLALACAAAADVLAWSLLAVVVLIVHASGPASLIATLAGSVLFVLACTFIVRPMLVALVRRSAAGNSSAPLFVIVSAGVLLSGYTTSLLGIHAIFGAFVFGLVMPRSPTDLLHRSVEVPARNTSTLLLPIFFIVTGLSVDITALDTAGPIDALLIFAAACAGKLIGAAAPARLSGMSWRDSTALGVLMNTRGLTELVILEIGRQLHIIDGQLFTLMTLMALSTTAMTSPLLSALRLTPEHARTFAPAHTAPK</sequence>